<evidence type="ECO:0000256" key="4">
    <source>
        <dbReference type="ARBA" id="ARBA00048819"/>
    </source>
</evidence>
<sequence length="409" mass="44036">MIGTENVDAPIRRMADVEEFARRCFQGTPGDRIGVELEFLVYDRADPTRPVLVREISEILPPLPGGSAVTFEPGGQLELSGPPGDLPGVLSRLSADVAAARHALDGAGLMAVGFGLDPLRGPHRQLRQERYESMARLLGEPYGPMMMCLTASIQVNVDLGRHPEARWRHANLFGPVLNAAFANSPLLRGRPCGWVSGRQAVWLHLDPTRTRPIPWDQEPVATWAAYLAGARLMPGREPRRRAGSPGRTFGDWMRGPRLPRNAPTAGDLAYHATTVFPPVRPRGWLEIRYLDALHPRWWPVCVAVTSALLLDDAAAGAAAACAEPLAGRWWQAAHAGLSDKGMRAAAEGCFHAALTALPGLGAPRELVADVEEYADRHVTPGLGPAAEVLLRARDLGGPLSGRIFAAAAA</sequence>
<evidence type="ECO:0000256" key="5">
    <source>
        <dbReference type="HAMAP-Rule" id="MF_02034"/>
    </source>
</evidence>
<protein>
    <recommendedName>
        <fullName evidence="5">Glutamate--cysteine ligase EgtA</fullName>
        <ecNumber evidence="5">6.3.2.2</ecNumber>
    </recommendedName>
    <alternativeName>
        <fullName evidence="5">Gamma-glutamylcysteine synthase</fullName>
        <shortName evidence="5">GCS</shortName>
        <shortName evidence="5">Gamma-ECS</shortName>
    </alternativeName>
</protein>
<comment type="function">
    <text evidence="5">Catalyzes the synthesis of gamma-glutamylcysteine (gamma-GC). This compound is used as substrate for the biosynthesis of the low-molecular thiol compound ergothioneine.</text>
</comment>
<dbReference type="HAMAP" id="MF_02034">
    <property type="entry name" value="EgtA"/>
    <property type="match status" value="1"/>
</dbReference>
<dbReference type="EMBL" id="JBHSRF010000018">
    <property type="protein sequence ID" value="MFC6082582.1"/>
    <property type="molecule type" value="Genomic_DNA"/>
</dbReference>
<dbReference type="InterPro" id="IPR035434">
    <property type="entry name" value="GCL_bact_plant"/>
</dbReference>
<accession>A0ABW1NJ79</accession>
<keyword evidence="2 5" id="KW-0547">Nucleotide-binding</keyword>
<dbReference type="Gene3D" id="3.30.590.20">
    <property type="match status" value="1"/>
</dbReference>
<evidence type="ECO:0000256" key="1">
    <source>
        <dbReference type="ARBA" id="ARBA00022598"/>
    </source>
</evidence>
<name>A0ABW1NJ79_9ACTN</name>
<comment type="similarity">
    <text evidence="5 6">Belongs to the glutamate--cysteine ligase type 2 family. EgtA subfamily.</text>
</comment>
<evidence type="ECO:0000256" key="3">
    <source>
        <dbReference type="ARBA" id="ARBA00022840"/>
    </source>
</evidence>
<comment type="pathway">
    <text evidence="5">Amino-acid biosynthesis; ergothioneine biosynthesis.</text>
</comment>
<dbReference type="InterPro" id="IPR006336">
    <property type="entry name" value="GCS2"/>
</dbReference>
<organism evidence="8 9">
    <name type="scientific">Sphaerisporangium aureirubrum</name>
    <dbReference type="NCBI Taxonomy" id="1544736"/>
    <lineage>
        <taxon>Bacteria</taxon>
        <taxon>Bacillati</taxon>
        <taxon>Actinomycetota</taxon>
        <taxon>Actinomycetes</taxon>
        <taxon>Streptosporangiales</taxon>
        <taxon>Streptosporangiaceae</taxon>
        <taxon>Sphaerisporangium</taxon>
    </lineage>
</organism>
<dbReference type="EC" id="6.3.2.2" evidence="5"/>
<dbReference type="SUPFAM" id="SSF55931">
    <property type="entry name" value="Glutamine synthetase/guanido kinase"/>
    <property type="match status" value="1"/>
</dbReference>
<gene>
    <name evidence="5" type="primary">egtA</name>
    <name evidence="8" type="ORF">ACFP1K_15550</name>
</gene>
<dbReference type="Proteomes" id="UP001596137">
    <property type="component" value="Unassembled WGS sequence"/>
</dbReference>
<evidence type="ECO:0000313" key="9">
    <source>
        <dbReference type="Proteomes" id="UP001596137"/>
    </source>
</evidence>
<dbReference type="PANTHER" id="PTHR34378">
    <property type="entry name" value="GLUTAMATE--CYSTEINE LIGASE, CHLOROPLASTIC"/>
    <property type="match status" value="1"/>
</dbReference>
<dbReference type="GO" id="GO:0016874">
    <property type="term" value="F:ligase activity"/>
    <property type="evidence" value="ECO:0007669"/>
    <property type="project" value="UniProtKB-KW"/>
</dbReference>
<dbReference type="InterPro" id="IPR017809">
    <property type="entry name" value="EgtA_Actinobacteria"/>
</dbReference>
<comment type="caution">
    <text evidence="8">The sequence shown here is derived from an EMBL/GenBank/DDBJ whole genome shotgun (WGS) entry which is preliminary data.</text>
</comment>
<evidence type="ECO:0000256" key="2">
    <source>
        <dbReference type="ARBA" id="ARBA00022741"/>
    </source>
</evidence>
<dbReference type="Pfam" id="PF04107">
    <property type="entry name" value="GCS2"/>
    <property type="match status" value="1"/>
</dbReference>
<keyword evidence="3 5" id="KW-0067">ATP-binding</keyword>
<dbReference type="InterPro" id="IPR014746">
    <property type="entry name" value="Gln_synth/guanido_kin_cat_dom"/>
</dbReference>
<evidence type="ECO:0000256" key="6">
    <source>
        <dbReference type="PIRNR" id="PIRNR017901"/>
    </source>
</evidence>
<reference evidence="9" key="1">
    <citation type="journal article" date="2019" name="Int. J. Syst. Evol. Microbiol.">
        <title>The Global Catalogue of Microorganisms (GCM) 10K type strain sequencing project: providing services to taxonomists for standard genome sequencing and annotation.</title>
        <authorList>
            <consortium name="The Broad Institute Genomics Platform"/>
            <consortium name="The Broad Institute Genome Sequencing Center for Infectious Disease"/>
            <person name="Wu L."/>
            <person name="Ma J."/>
        </authorList>
    </citation>
    <scope>NUCLEOTIDE SEQUENCE [LARGE SCALE GENOMIC DNA]</scope>
    <source>
        <strain evidence="9">JCM 30346</strain>
    </source>
</reference>
<proteinExistence type="inferred from homology"/>
<dbReference type="PANTHER" id="PTHR34378:SF1">
    <property type="entry name" value="GLUTAMATE--CYSTEINE LIGASE, CHLOROPLASTIC"/>
    <property type="match status" value="1"/>
</dbReference>
<dbReference type="PIRSF" id="PIRSF017901">
    <property type="entry name" value="GCL"/>
    <property type="match status" value="1"/>
</dbReference>
<comment type="catalytic activity">
    <reaction evidence="4 5 6">
        <text>L-cysteine + L-glutamate + ATP = gamma-L-glutamyl-L-cysteine + ADP + phosphate + H(+)</text>
        <dbReference type="Rhea" id="RHEA:13285"/>
        <dbReference type="ChEBI" id="CHEBI:15378"/>
        <dbReference type="ChEBI" id="CHEBI:29985"/>
        <dbReference type="ChEBI" id="CHEBI:30616"/>
        <dbReference type="ChEBI" id="CHEBI:35235"/>
        <dbReference type="ChEBI" id="CHEBI:43474"/>
        <dbReference type="ChEBI" id="CHEBI:58173"/>
        <dbReference type="ChEBI" id="CHEBI:456216"/>
        <dbReference type="EC" id="6.3.2.2"/>
    </reaction>
</comment>
<evidence type="ECO:0000313" key="8">
    <source>
        <dbReference type="EMBL" id="MFC6082582.1"/>
    </source>
</evidence>
<keyword evidence="1 5" id="KW-0436">Ligase</keyword>
<feature type="region of interest" description="Disordered" evidence="7">
    <location>
        <begin position="237"/>
        <end position="256"/>
    </location>
</feature>
<keyword evidence="9" id="KW-1185">Reference proteome</keyword>
<evidence type="ECO:0000256" key="7">
    <source>
        <dbReference type="SAM" id="MobiDB-lite"/>
    </source>
</evidence>
<dbReference type="RefSeq" id="WP_380752936.1">
    <property type="nucleotide sequence ID" value="NZ_JBHSRF010000018.1"/>
</dbReference>